<dbReference type="Pfam" id="PF08877">
    <property type="entry name" value="MepB-like"/>
    <property type="match status" value="1"/>
</dbReference>
<name>A0A3L9LZP3_9FLAO</name>
<dbReference type="InterPro" id="IPR038231">
    <property type="entry name" value="MepB-like_sf"/>
</dbReference>
<evidence type="ECO:0000313" key="1">
    <source>
        <dbReference type="EMBL" id="RLZ06377.1"/>
    </source>
</evidence>
<keyword evidence="2" id="KW-1185">Reference proteome</keyword>
<comment type="caution">
    <text evidence="1">The sequence shown here is derived from an EMBL/GenBank/DDBJ whole genome shotgun (WGS) entry which is preliminary data.</text>
</comment>
<evidence type="ECO:0000313" key="2">
    <source>
        <dbReference type="Proteomes" id="UP000275348"/>
    </source>
</evidence>
<protein>
    <submittedName>
        <fullName evidence="1">Uncharacterized protein</fullName>
    </submittedName>
</protein>
<organism evidence="1 2">
    <name type="scientific">Faecalibacter macacae</name>
    <dbReference type="NCBI Taxonomy" id="1859289"/>
    <lineage>
        <taxon>Bacteria</taxon>
        <taxon>Pseudomonadati</taxon>
        <taxon>Bacteroidota</taxon>
        <taxon>Flavobacteriia</taxon>
        <taxon>Flavobacteriales</taxon>
        <taxon>Weeksellaceae</taxon>
        <taxon>Faecalibacter</taxon>
    </lineage>
</organism>
<dbReference type="AlphaFoldDB" id="A0A3L9LZP3"/>
<dbReference type="EMBL" id="RDOJ01000037">
    <property type="protein sequence ID" value="RLZ06377.1"/>
    <property type="molecule type" value="Genomic_DNA"/>
</dbReference>
<dbReference type="Proteomes" id="UP000275348">
    <property type="component" value="Unassembled WGS sequence"/>
</dbReference>
<dbReference type="InterPro" id="IPR011235">
    <property type="entry name" value="MepB-like"/>
</dbReference>
<proteinExistence type="predicted"/>
<accession>A0A3L9LZP3</accession>
<gene>
    <name evidence="1" type="ORF">EAH69_13775</name>
</gene>
<sequence>MMIQELKKIEKLLFGTTLSQISNLIEDEEAKEYFGYDFQTEKLNFKFRKAKITPKKVGQFVTLWKRNSQQKMKPNFPIIVFYEEVLDLISEEKKLFNATKLAVLKRSLNVVYDSKFNIWKYELKSERVKNNLFTKFLSNTLYNPIVPVTPIWTLIESSNIESLKNKINVTIDKDDDILTQFIEADELKKQISDTNSFKGIYQILLNKVFEYNE</sequence>
<dbReference type="Gene3D" id="3.40.1350.140">
    <property type="entry name" value="MepB-like"/>
    <property type="match status" value="1"/>
</dbReference>
<reference evidence="1 2" key="1">
    <citation type="submission" date="2018-10" db="EMBL/GenBank/DDBJ databases">
        <authorList>
            <person name="Chen X."/>
        </authorList>
    </citation>
    <scope>NUCLEOTIDE SEQUENCE [LARGE SCALE GENOMIC DNA]</scope>
    <source>
        <strain evidence="1 2">YIM 102668</strain>
    </source>
</reference>
<dbReference type="OrthoDB" id="1348475at2"/>